<sequence length="339" mass="38452">MREQIKKLIVVISLTILIWAAAYLADEDVTKQTVTLDVSTTTSKDILVTFDVDTPASYELDLKGPAAKVADLKSKLISDKPKEKVSLNFNWNVEHEKKTHLEQYSLDVIEFIKGSDKMEALELSVVEPEKKIDDIEVTIEKLVKKTLTIRVLDKDGAALKTKTIEPANTVEMFVHSDWPDSKLNAYVTLTDSQVEQARREYVQGQPYVILNDGTKREAGLYKITLPPTAEAMKIRTYQPLVGYRISKTLMEKYHVELSNENDLTRSTGIVATDDAHAAFDKMQYQVIVEVRDSDETETGEITRQVIYNFPPEYVRSNEIELSEKPRMAKFKLVPIPPSP</sequence>
<dbReference type="EMBL" id="LAZR01047869">
    <property type="protein sequence ID" value="KKK93214.1"/>
    <property type="molecule type" value="Genomic_DNA"/>
</dbReference>
<dbReference type="AlphaFoldDB" id="A0A0F9BRV2"/>
<proteinExistence type="predicted"/>
<evidence type="ECO:0000313" key="1">
    <source>
        <dbReference type="EMBL" id="KKK93214.1"/>
    </source>
</evidence>
<protein>
    <submittedName>
        <fullName evidence="1">Uncharacterized protein</fullName>
    </submittedName>
</protein>
<name>A0A0F9BRV2_9ZZZZ</name>
<reference evidence="1" key="1">
    <citation type="journal article" date="2015" name="Nature">
        <title>Complex archaea that bridge the gap between prokaryotes and eukaryotes.</title>
        <authorList>
            <person name="Spang A."/>
            <person name="Saw J.H."/>
            <person name="Jorgensen S.L."/>
            <person name="Zaremba-Niedzwiedzka K."/>
            <person name="Martijn J."/>
            <person name="Lind A.E."/>
            <person name="van Eijk R."/>
            <person name="Schleper C."/>
            <person name="Guy L."/>
            <person name="Ettema T.J."/>
        </authorList>
    </citation>
    <scope>NUCLEOTIDE SEQUENCE</scope>
</reference>
<accession>A0A0F9BRV2</accession>
<gene>
    <name evidence="1" type="ORF">LCGC14_2695130</name>
</gene>
<comment type="caution">
    <text evidence="1">The sequence shown here is derived from an EMBL/GenBank/DDBJ whole genome shotgun (WGS) entry which is preliminary data.</text>
</comment>
<organism evidence="1">
    <name type="scientific">marine sediment metagenome</name>
    <dbReference type="NCBI Taxonomy" id="412755"/>
    <lineage>
        <taxon>unclassified sequences</taxon>
        <taxon>metagenomes</taxon>
        <taxon>ecological metagenomes</taxon>
    </lineage>
</organism>